<dbReference type="PANTHER" id="PTHR31377">
    <property type="entry name" value="AGMATINE DEIMINASE-RELATED"/>
    <property type="match status" value="1"/>
</dbReference>
<name>A0A1H3HZW2_9BACI</name>
<gene>
    <name evidence="2" type="ORF">SAMN05421736_101652</name>
</gene>
<proteinExistence type="predicted"/>
<keyword evidence="1" id="KW-0378">Hydrolase</keyword>
<dbReference type="EMBL" id="FNPI01000001">
    <property type="protein sequence ID" value="SDY20389.1"/>
    <property type="molecule type" value="Genomic_DNA"/>
</dbReference>
<dbReference type="AlphaFoldDB" id="A0A1H3HZW2"/>
<dbReference type="PANTHER" id="PTHR31377:SF0">
    <property type="entry name" value="AGMATINE DEIMINASE-RELATED"/>
    <property type="match status" value="1"/>
</dbReference>
<dbReference type="SUPFAM" id="SSF55909">
    <property type="entry name" value="Pentein"/>
    <property type="match status" value="1"/>
</dbReference>
<dbReference type="GO" id="GO:0004668">
    <property type="term" value="F:protein-arginine deiminase activity"/>
    <property type="evidence" value="ECO:0007669"/>
    <property type="project" value="InterPro"/>
</dbReference>
<dbReference type="Proteomes" id="UP000198935">
    <property type="component" value="Unassembled WGS sequence"/>
</dbReference>
<protein>
    <submittedName>
        <fullName evidence="2">Agmatine deiminase</fullName>
    </submittedName>
</protein>
<evidence type="ECO:0000313" key="2">
    <source>
        <dbReference type="EMBL" id="SDY20389.1"/>
    </source>
</evidence>
<accession>A0A1H3HZW2</accession>
<dbReference type="Pfam" id="PF04371">
    <property type="entry name" value="PAD_porph"/>
    <property type="match status" value="2"/>
</dbReference>
<dbReference type="InterPro" id="IPR007466">
    <property type="entry name" value="Peptidyl-Arg-deiminase_porph"/>
</dbReference>
<sequence>MYGYCSEEDEISQLLSGFSKFHAESAGIKNTRYCDVISEGGDREFNGHHIMMAIKETEIDKRNPNKTIDEVEKELMEVFNLNQIIWIPECSYDDDHSYSGPIPSSDGSFHSFRAASANGHIDEICRFASEDTILIAHISDEEARNNKLLSLSKGRLDKAFDAVKTAKNFDGKPFNVLKMPVPEPIYIDITPQDDAYIHWREAREGMNGTLLDGTPFPPDTINVLPAMSYCNFLIANNVVVAQKYYEEGMSELIKAKDEAALKVLISAFPNHHIVQVNPLALNLYGGGIHCHTRNIPMVTNKP</sequence>
<organism evidence="2 3">
    <name type="scientific">Evansella caseinilytica</name>
    <dbReference type="NCBI Taxonomy" id="1503961"/>
    <lineage>
        <taxon>Bacteria</taxon>
        <taxon>Bacillati</taxon>
        <taxon>Bacillota</taxon>
        <taxon>Bacilli</taxon>
        <taxon>Bacillales</taxon>
        <taxon>Bacillaceae</taxon>
        <taxon>Evansella</taxon>
    </lineage>
</organism>
<reference evidence="3" key="1">
    <citation type="submission" date="2016-10" db="EMBL/GenBank/DDBJ databases">
        <authorList>
            <person name="Varghese N."/>
            <person name="Submissions S."/>
        </authorList>
    </citation>
    <scope>NUCLEOTIDE SEQUENCE [LARGE SCALE GENOMIC DNA]</scope>
    <source>
        <strain evidence="3">SP</strain>
    </source>
</reference>
<evidence type="ECO:0000313" key="3">
    <source>
        <dbReference type="Proteomes" id="UP000198935"/>
    </source>
</evidence>
<dbReference type="STRING" id="1503961.SAMN05421736_101652"/>
<keyword evidence="3" id="KW-1185">Reference proteome</keyword>
<dbReference type="GO" id="GO:0009446">
    <property type="term" value="P:putrescine biosynthetic process"/>
    <property type="evidence" value="ECO:0007669"/>
    <property type="project" value="InterPro"/>
</dbReference>
<dbReference type="GO" id="GO:0047632">
    <property type="term" value="F:agmatine deiminase activity"/>
    <property type="evidence" value="ECO:0007669"/>
    <property type="project" value="TreeGrafter"/>
</dbReference>
<dbReference type="Gene3D" id="3.75.10.10">
    <property type="entry name" value="L-arginine/glycine Amidinotransferase, Chain A"/>
    <property type="match status" value="1"/>
</dbReference>
<evidence type="ECO:0000256" key="1">
    <source>
        <dbReference type="ARBA" id="ARBA00022801"/>
    </source>
</evidence>